<evidence type="ECO:0000313" key="2">
    <source>
        <dbReference type="Proteomes" id="UP001154282"/>
    </source>
</evidence>
<dbReference type="InterPro" id="IPR002347">
    <property type="entry name" value="SDR_fam"/>
</dbReference>
<dbReference type="PANTHER" id="PTHR48476:SF1">
    <property type="entry name" value="SHORT-CHAIN DEHYDROGENASE TIC 32, CHLOROPLASTIC-LIKE"/>
    <property type="match status" value="1"/>
</dbReference>
<organism evidence="1 2">
    <name type="scientific">Linum tenue</name>
    <dbReference type="NCBI Taxonomy" id="586396"/>
    <lineage>
        <taxon>Eukaryota</taxon>
        <taxon>Viridiplantae</taxon>
        <taxon>Streptophyta</taxon>
        <taxon>Embryophyta</taxon>
        <taxon>Tracheophyta</taxon>
        <taxon>Spermatophyta</taxon>
        <taxon>Magnoliopsida</taxon>
        <taxon>eudicotyledons</taxon>
        <taxon>Gunneridae</taxon>
        <taxon>Pentapetalae</taxon>
        <taxon>rosids</taxon>
        <taxon>fabids</taxon>
        <taxon>Malpighiales</taxon>
        <taxon>Linaceae</taxon>
        <taxon>Linum</taxon>
    </lineage>
</organism>
<protein>
    <recommendedName>
        <fullName evidence="3">Short-chain dehydrogenase TIC 32, chloroplastic</fullName>
    </recommendedName>
</protein>
<dbReference type="Proteomes" id="UP001154282">
    <property type="component" value="Unassembled WGS sequence"/>
</dbReference>
<dbReference type="Gene3D" id="3.40.50.720">
    <property type="entry name" value="NAD(P)-binding Rossmann-like Domain"/>
    <property type="match status" value="2"/>
</dbReference>
<comment type="caution">
    <text evidence="1">The sequence shown here is derived from an EMBL/GenBank/DDBJ whole genome shotgun (WGS) entry which is preliminary data.</text>
</comment>
<proteinExistence type="predicted"/>
<dbReference type="PRINTS" id="PR00081">
    <property type="entry name" value="GDHRDH"/>
</dbReference>
<reference evidence="1" key="1">
    <citation type="submission" date="2022-08" db="EMBL/GenBank/DDBJ databases">
        <authorList>
            <person name="Gutierrez-Valencia J."/>
        </authorList>
    </citation>
    <scope>NUCLEOTIDE SEQUENCE</scope>
</reference>
<dbReference type="EMBL" id="CAMGYJ010000009">
    <property type="protein sequence ID" value="CAI0476192.1"/>
    <property type="molecule type" value="Genomic_DNA"/>
</dbReference>
<dbReference type="SUPFAM" id="SSF51735">
    <property type="entry name" value="NAD(P)-binding Rossmann-fold domains"/>
    <property type="match status" value="1"/>
</dbReference>
<accession>A0AAV0Q118</accession>
<keyword evidence="2" id="KW-1185">Reference proteome</keyword>
<sequence length="239" mass="25716">MWVFGWTGESGFSARSTAEQVTAGIDGTGLTAIVTGASCGLGLETTRVLALRGVQVVMAVRNVDAGYEARRSIMDGIPTAKLEVMRLDLSSLASVRNFASEFVSTGLPLNILIYFGMSAYGQSKLANILHAKELARRLQEDGVNITVNSLHPGSIVTNLLRHHSVVNGLANLFVKFALKNAEQGAATSCYLALHPQVKGVTGKHFMDCNLAEPNSLGKDMKLAKKLWEFSLSLIHQART</sequence>
<dbReference type="AlphaFoldDB" id="A0AAV0Q118"/>
<evidence type="ECO:0000313" key="1">
    <source>
        <dbReference type="EMBL" id="CAI0476192.1"/>
    </source>
</evidence>
<dbReference type="InterPro" id="IPR036291">
    <property type="entry name" value="NAD(P)-bd_dom_sf"/>
</dbReference>
<gene>
    <name evidence="1" type="ORF">LITE_LOCUS40674</name>
</gene>
<dbReference type="Pfam" id="PF00106">
    <property type="entry name" value="adh_short"/>
    <property type="match status" value="1"/>
</dbReference>
<dbReference type="InterPro" id="IPR055280">
    <property type="entry name" value="TIC32"/>
</dbReference>
<name>A0AAV0Q118_9ROSI</name>
<evidence type="ECO:0008006" key="3">
    <source>
        <dbReference type="Google" id="ProtNLM"/>
    </source>
</evidence>
<dbReference type="PANTHER" id="PTHR48476">
    <property type="entry name" value="SHORT-CHAIN DEHYDROGENASE TIC 32, CHLOROPLASTIC-LIKE"/>
    <property type="match status" value="1"/>
</dbReference>